<dbReference type="Proteomes" id="UP000313645">
    <property type="component" value="Unassembled WGS sequence"/>
</dbReference>
<organism evidence="5 6">
    <name type="scientific">Marinobacter halodurans</name>
    <dbReference type="NCBI Taxonomy" id="2528979"/>
    <lineage>
        <taxon>Bacteria</taxon>
        <taxon>Pseudomonadati</taxon>
        <taxon>Pseudomonadota</taxon>
        <taxon>Gammaproteobacteria</taxon>
        <taxon>Pseudomonadales</taxon>
        <taxon>Marinobacteraceae</taxon>
        <taxon>Marinobacter</taxon>
    </lineage>
</organism>
<proteinExistence type="predicted"/>
<comment type="caution">
    <text evidence="5">The sequence shown here is derived from an EMBL/GenBank/DDBJ whole genome shotgun (WGS) entry which is preliminary data.</text>
</comment>
<protein>
    <recommendedName>
        <fullName evidence="4">Imelysin-like domain-containing protein</fullName>
    </recommendedName>
</protein>
<accession>A0ABY1ZK36</accession>
<dbReference type="Gene3D" id="1.20.1420.20">
    <property type="entry name" value="M75 peptidase, HXXE motif"/>
    <property type="match status" value="1"/>
</dbReference>
<feature type="domain" description="Imelysin-like" evidence="4">
    <location>
        <begin position="55"/>
        <end position="336"/>
    </location>
</feature>
<gene>
    <name evidence="5" type="ORF">EZI54_14450</name>
</gene>
<dbReference type="EMBL" id="SJDL01000023">
    <property type="protein sequence ID" value="TBW54310.1"/>
    <property type="molecule type" value="Genomic_DNA"/>
</dbReference>
<evidence type="ECO:0000256" key="1">
    <source>
        <dbReference type="ARBA" id="ARBA00004196"/>
    </source>
</evidence>
<name>A0ABY1ZK36_9GAMM</name>
<evidence type="ECO:0000313" key="6">
    <source>
        <dbReference type="Proteomes" id="UP000313645"/>
    </source>
</evidence>
<dbReference type="InterPro" id="IPR038352">
    <property type="entry name" value="Imelysin_sf"/>
</dbReference>
<feature type="signal peptide" evidence="3">
    <location>
        <begin position="1"/>
        <end position="41"/>
    </location>
</feature>
<keyword evidence="2 3" id="KW-0732">Signal</keyword>
<feature type="chain" id="PRO_5045542280" description="Imelysin-like domain-containing protein" evidence="3">
    <location>
        <begin position="42"/>
        <end position="360"/>
    </location>
</feature>
<evidence type="ECO:0000256" key="3">
    <source>
        <dbReference type="SAM" id="SignalP"/>
    </source>
</evidence>
<sequence>MPCSSSSIRSDRRRRPMSSLARSVRYLIPFAVSLATATVSAATSPRQQWHTDIGQGYQQLAGSAHDLEQAANSYCNTPSDNGRRQLESAWRAAFLNWQAARFVDFGPIEQDSRAWQLQFWPDHKNLVARKVRYALKRDKAVDADFVSQAGVALQGFPAIEYLLYDADMQSGERALPAERTCRLLQTVSHHLANTTDALASDWQAFGDYYRSMDEYTGKTVAAAINGLEILQDKRLAAPMGVRPPHKRNKYLGDAWRSETSVAAMRASIAGFQQYLVPGLTRLLNEAGKPELAGKLVEQTDSTLAKADSLPDAMAPNLETDEGYRQLQSLFIEVIQLEQVVEDRIAPALGITRGFNASDGD</sequence>
<dbReference type="InterPro" id="IPR018976">
    <property type="entry name" value="Imelysin-like"/>
</dbReference>
<dbReference type="InterPro" id="IPR034984">
    <property type="entry name" value="Imelysin-like_IPPA"/>
</dbReference>
<evidence type="ECO:0000259" key="4">
    <source>
        <dbReference type="Pfam" id="PF09375"/>
    </source>
</evidence>
<evidence type="ECO:0000256" key="2">
    <source>
        <dbReference type="ARBA" id="ARBA00022729"/>
    </source>
</evidence>
<dbReference type="Pfam" id="PF09375">
    <property type="entry name" value="Peptidase_M75"/>
    <property type="match status" value="1"/>
</dbReference>
<evidence type="ECO:0000313" key="5">
    <source>
        <dbReference type="EMBL" id="TBW54310.1"/>
    </source>
</evidence>
<dbReference type="CDD" id="cd14659">
    <property type="entry name" value="Imelysin-like_IPPA"/>
    <property type="match status" value="1"/>
</dbReference>
<reference evidence="5 6" key="1">
    <citation type="submission" date="2019-02" db="EMBL/GenBank/DDBJ databases">
        <title>Marinobacter halodurans sp. nov., a marine bacterium isolated from sea tidal flat.</title>
        <authorList>
            <person name="Yoo Y."/>
            <person name="Lee D.W."/>
            <person name="Kim B.S."/>
            <person name="Kim J.-J."/>
        </authorList>
    </citation>
    <scope>NUCLEOTIDE SEQUENCE [LARGE SCALE GENOMIC DNA]</scope>
    <source>
        <strain evidence="5 6">YJ-S3-2</strain>
    </source>
</reference>
<comment type="subcellular location">
    <subcellularLocation>
        <location evidence="1">Cell envelope</location>
    </subcellularLocation>
</comment>
<keyword evidence="6" id="KW-1185">Reference proteome</keyword>